<keyword evidence="2" id="KW-0496">Mitochondrion</keyword>
<accession>A0A096Y6S8</accession>
<dbReference type="EMBL" id="KJ867410">
    <property type="protein sequence ID" value="AIM52024.2"/>
    <property type="molecule type" value="Genomic_DNA"/>
</dbReference>
<evidence type="ECO:0000313" key="2">
    <source>
        <dbReference type="EMBL" id="AIM52024.2"/>
    </source>
</evidence>
<gene>
    <name evidence="2" type="primary">orfC</name>
</gene>
<evidence type="ECO:0000256" key="1">
    <source>
        <dbReference type="SAM" id="Phobius"/>
    </source>
</evidence>
<keyword evidence="1" id="KW-0472">Membrane</keyword>
<dbReference type="AlphaFoldDB" id="A0A096Y6S8"/>
<proteinExistence type="predicted"/>
<keyword evidence="1" id="KW-1133">Transmembrane helix</keyword>
<feature type="transmembrane region" description="Helical" evidence="1">
    <location>
        <begin position="30"/>
        <end position="51"/>
    </location>
</feature>
<geneLocation type="mitochondrion" evidence="2"/>
<keyword evidence="1" id="KW-0812">Transmembrane</keyword>
<reference evidence="2" key="2">
    <citation type="submission" date="2014-05" db="EMBL/GenBank/DDBJ databases">
        <authorList>
            <person name="Jackson C.J."/>
            <person name="Reyes-Prieto A."/>
        </authorList>
    </citation>
    <scope>NUCLEOTIDE SEQUENCE</scope>
    <source>
        <strain evidence="2">SAG 46.84</strain>
    </source>
</reference>
<sequence>MFHMLFNLYDTMYYIQQKLYCLALKNKINLTIYVISIESVVFSIMSFFFSYKEGLMNLWFLHSALLLIILLFLTYIRLIKNYIFRDYRELSVDIALGLKPDLDTITASNNVEHLTKIKQQFSFFSLILDVSTLSLF</sequence>
<name>A0A096Y6S8_9EUKA</name>
<protein>
    <submittedName>
        <fullName evidence="2">Uncharacterized protein</fullName>
    </submittedName>
</protein>
<reference evidence="2" key="1">
    <citation type="journal article" date="2014" name="Genome Biol. Evol.">
        <title>The mitochondrial genomes of the glaucophytes Gloeochaete wittrockiana and Cyanoptyche gloeocystis: multilocus phylogenetics suggests a monophyletic archaeplastida.</title>
        <authorList>
            <person name="Jackson C."/>
            <person name="Reyes-Prieto A."/>
        </authorList>
    </citation>
    <scope>NUCLEOTIDE SEQUENCE</scope>
    <source>
        <strain evidence="2">SAG 46.84</strain>
    </source>
</reference>
<feature type="transmembrane region" description="Helical" evidence="1">
    <location>
        <begin position="57"/>
        <end position="78"/>
    </location>
</feature>
<organism evidence="2">
    <name type="scientific">Gloeochaete wittrockiana</name>
    <dbReference type="NCBI Taxonomy" id="38269"/>
    <lineage>
        <taxon>Eukaryota</taxon>
        <taxon>Glaucocystophyceae</taxon>
        <taxon>Gloeochaetales</taxon>
        <taxon>Gloeochaetaceae</taxon>
        <taxon>Gloeochaete</taxon>
    </lineage>
</organism>